<reference evidence="1 2" key="1">
    <citation type="journal article" date="2022" name="bioRxiv">
        <title>The genome of the oomycete Peronosclerospora sorghi, a cosmopolitan pathogen of maize and sorghum, is inflated with dispersed pseudogenes.</title>
        <authorList>
            <person name="Fletcher K."/>
            <person name="Martin F."/>
            <person name="Isakeit T."/>
            <person name="Cavanaugh K."/>
            <person name="Magill C."/>
            <person name="Michelmore R."/>
        </authorList>
    </citation>
    <scope>NUCLEOTIDE SEQUENCE [LARGE SCALE GENOMIC DNA]</scope>
    <source>
        <strain evidence="1">P6</strain>
    </source>
</reference>
<evidence type="ECO:0000313" key="1">
    <source>
        <dbReference type="EMBL" id="KAI9916607.1"/>
    </source>
</evidence>
<comment type="caution">
    <text evidence="1">The sequence shown here is derived from an EMBL/GenBank/DDBJ whole genome shotgun (WGS) entry which is preliminary data.</text>
</comment>
<evidence type="ECO:0000313" key="2">
    <source>
        <dbReference type="Proteomes" id="UP001163321"/>
    </source>
</evidence>
<organism evidence="1 2">
    <name type="scientific">Peronosclerospora sorghi</name>
    <dbReference type="NCBI Taxonomy" id="230839"/>
    <lineage>
        <taxon>Eukaryota</taxon>
        <taxon>Sar</taxon>
        <taxon>Stramenopiles</taxon>
        <taxon>Oomycota</taxon>
        <taxon>Peronosporomycetes</taxon>
        <taxon>Peronosporales</taxon>
        <taxon>Peronosporaceae</taxon>
        <taxon>Peronosclerospora</taxon>
    </lineage>
</organism>
<dbReference type="Proteomes" id="UP001163321">
    <property type="component" value="Chromosome 2"/>
</dbReference>
<name>A0ACC0WDH2_9STRA</name>
<keyword evidence="2" id="KW-1185">Reference proteome</keyword>
<protein>
    <submittedName>
        <fullName evidence="1">Uncharacterized protein</fullName>
    </submittedName>
</protein>
<proteinExistence type="predicted"/>
<accession>A0ACC0WDH2</accession>
<sequence>MQQDFTGLDKSIVKKGAEMRDLSASEIISPVSDFSGETSSFNDLASTVHAAAPFTATARTNFTSDAPHHQQHGTREPHGSQPCLPYTKDNDLHSPDAPFQDYSTPAHGALSTMRLIAPPGCGQSCYRPILFILIAILLGTIVGGILKFFKVDAIVGEWIMMPGTLFVRAVNCVVVLMVFVNLVVATADIAHKRLGTWFGVRILLALFSLILVATLVGLATAILTHSLFTAYLKEKSVFSTNAIVGIQCGNNKYLDVGMHGVVTCSAPRISRTSQFSLGDVNNALKGNDALTGTNTTLSDNILSIVKVVVPANIMAALISNTLLSIAAFALPFGASLAYSFHGPAKLNPLLTLFREVKETLVLMTHFLHRITPIAVFSLLAGSLDTMMDDSVAKDPLEVIVMMVIAMALGALVHMFVLVPGVFVLITRQNPFRFMLHMMPAYVYSFGCSSSMLTLPLTLECIQASREMASPVVHFVLSMGTTLHKPGTAIYLVIMVHAMSDLVGIEHAHSFFSLLLSFLGVSLCSFKAPPIPSGALLVLTSAWNIVFPEYAIPDKVFALVTVSDVFLNRFVTLCNVNAQAMLCIMLADKVDPNDESE</sequence>
<dbReference type="EMBL" id="CM047581">
    <property type="protein sequence ID" value="KAI9916607.1"/>
    <property type="molecule type" value="Genomic_DNA"/>
</dbReference>
<gene>
    <name evidence="1" type="ORF">PsorP6_018077</name>
</gene>